<dbReference type="NCBIfam" id="NF045942">
    <property type="entry name" value="PolPhglucPhase"/>
    <property type="match status" value="1"/>
</dbReference>
<comment type="caution">
    <text evidence="2">The sequence shown here is derived from an EMBL/GenBank/DDBJ whole genome shotgun (WGS) entry which is preliminary data.</text>
</comment>
<reference evidence="3" key="1">
    <citation type="journal article" date="2019" name="Int. J. Syst. Evol. Microbiol.">
        <title>The Global Catalogue of Microorganisms (GCM) 10K type strain sequencing project: providing services to taxonomists for standard genome sequencing and annotation.</title>
        <authorList>
            <consortium name="The Broad Institute Genomics Platform"/>
            <consortium name="The Broad Institute Genome Sequencing Center for Infectious Disease"/>
            <person name="Wu L."/>
            <person name="Ma J."/>
        </authorList>
    </citation>
    <scope>NUCLEOTIDE SEQUENCE [LARGE SCALE GENOMIC DNA]</scope>
    <source>
        <strain evidence="3">CGMCC 1.7064</strain>
    </source>
</reference>
<dbReference type="SUPFAM" id="SSF53067">
    <property type="entry name" value="Actin-like ATPase domain"/>
    <property type="match status" value="1"/>
</dbReference>
<protein>
    <submittedName>
        <fullName evidence="2">Polyphosphate glucokinase</fullName>
    </submittedName>
</protein>
<dbReference type="InterPro" id="IPR043129">
    <property type="entry name" value="ATPase_NBD"/>
</dbReference>
<dbReference type="Gene3D" id="3.30.420.40">
    <property type="match status" value="2"/>
</dbReference>
<accession>A0ABQ2M589</accession>
<dbReference type="Proteomes" id="UP000642509">
    <property type="component" value="Unassembled WGS sequence"/>
</dbReference>
<dbReference type="PANTHER" id="PTHR18964">
    <property type="entry name" value="ROK (REPRESSOR, ORF, KINASE) FAMILY"/>
    <property type="match status" value="1"/>
</dbReference>
<dbReference type="Pfam" id="PF00480">
    <property type="entry name" value="ROK"/>
    <property type="match status" value="1"/>
</dbReference>
<dbReference type="PANTHER" id="PTHR18964:SF146">
    <property type="entry name" value="POLYPHOSPHATE GLUCOKINASE"/>
    <property type="match status" value="1"/>
</dbReference>
<proteinExistence type="inferred from homology"/>
<name>A0ABQ2M589_9MICC</name>
<evidence type="ECO:0000313" key="2">
    <source>
        <dbReference type="EMBL" id="GGO46905.1"/>
    </source>
</evidence>
<evidence type="ECO:0000313" key="3">
    <source>
        <dbReference type="Proteomes" id="UP000642509"/>
    </source>
</evidence>
<dbReference type="EMBL" id="BMLQ01000006">
    <property type="protein sequence ID" value="GGO46905.1"/>
    <property type="molecule type" value="Genomic_DNA"/>
</dbReference>
<organism evidence="2 3">
    <name type="scientific">Citricoccus zhacaiensis</name>
    <dbReference type="NCBI Taxonomy" id="489142"/>
    <lineage>
        <taxon>Bacteria</taxon>
        <taxon>Bacillati</taxon>
        <taxon>Actinomycetota</taxon>
        <taxon>Actinomycetes</taxon>
        <taxon>Micrococcales</taxon>
        <taxon>Micrococcaceae</taxon>
        <taxon>Citricoccus</taxon>
    </lineage>
</organism>
<dbReference type="RefSeq" id="WP_188806282.1">
    <property type="nucleotide sequence ID" value="NZ_BAAAOU010000009.1"/>
</dbReference>
<dbReference type="InterPro" id="IPR000600">
    <property type="entry name" value="ROK"/>
</dbReference>
<gene>
    <name evidence="2" type="ORF">GCM10010977_22960</name>
</gene>
<comment type="similarity">
    <text evidence="1">Belongs to the ROK (NagC/XylR) family.</text>
</comment>
<evidence type="ECO:0000256" key="1">
    <source>
        <dbReference type="ARBA" id="ARBA00006479"/>
    </source>
</evidence>
<dbReference type="CDD" id="cd24058">
    <property type="entry name" value="ASKHA_NBD_ROK_PPGK"/>
    <property type="match status" value="1"/>
</dbReference>
<sequence length="273" mass="28635">MAKKSTGPSHGSHTALGIDIGGTGMKGGIVQLGQGKKSGRLLGDRFRIPTPQPASPEAVADVLAQITTELDARDGAPAPGFPVGVDFPAVIQDGICRTATNIDPSWIGTDVDGLFSERLKRPVRTLNDADAAGLAEVRFGAGRGVQGTVLVITLGTGIGSGLFRDGGLVPNLELGTIELDGIMAETRASAAARERDGIDWPEYAERLQRYFSYVEGIFYPDLIIVGGGISKRPDDYLPHLTLRTPIVPATLKNNAGIVGTALWALENLPKVSG</sequence>
<keyword evidence="3" id="KW-1185">Reference proteome</keyword>